<dbReference type="InterPro" id="IPR020094">
    <property type="entry name" value="TruA/RsuA/RluB/E/F_N"/>
</dbReference>
<evidence type="ECO:0000256" key="1">
    <source>
        <dbReference type="ARBA" id="ARBA00023235"/>
    </source>
</evidence>
<dbReference type="SUPFAM" id="SSF55120">
    <property type="entry name" value="Pseudouridine synthase"/>
    <property type="match status" value="1"/>
</dbReference>
<dbReference type="Gene3D" id="3.30.70.580">
    <property type="entry name" value="Pseudouridine synthase I, catalytic domain, N-terminal subdomain"/>
    <property type="match status" value="1"/>
</dbReference>
<dbReference type="AlphaFoldDB" id="A0AAW4YCG6"/>
<feature type="non-terminal residue" evidence="2">
    <location>
        <position position="31"/>
    </location>
</feature>
<comment type="caution">
    <text evidence="2">The sequence shown here is derived from an EMBL/GenBank/DDBJ whole genome shotgun (WGS) entry which is preliminary data.</text>
</comment>
<accession>A0AAW4YCG6</accession>
<keyword evidence="1" id="KW-0413">Isomerase</keyword>
<sequence length="31" mass="3671">MRILVEIAYQGNNFLGFQIQQNGRTVQQQFE</sequence>
<dbReference type="InterPro" id="IPR020103">
    <property type="entry name" value="PsdUridine_synth_cat_dom_sf"/>
</dbReference>
<dbReference type="GO" id="GO:0140098">
    <property type="term" value="F:catalytic activity, acting on RNA"/>
    <property type="evidence" value="ECO:0007669"/>
    <property type="project" value="UniProtKB-ARBA"/>
</dbReference>
<reference evidence="2" key="1">
    <citation type="journal article" date="2021" name="Front Med (Lausanne)">
        <title>The Prevalence and Determinants of Fusidic Acid Resistance Among Methicillin-Resistant Staphylococcus aureus Clinical Isolates in China.</title>
        <authorList>
            <person name="Zhao H."/>
            <person name="Wang X."/>
            <person name="Wang B."/>
            <person name="Xu Y."/>
            <person name="Rao L."/>
            <person name="Wan B."/>
            <person name="Guo Y."/>
            <person name="Wu X."/>
            <person name="Yu J."/>
            <person name="Chen L."/>
            <person name="Li M."/>
            <person name="Yu F."/>
        </authorList>
    </citation>
    <scope>NUCLEOTIDE SEQUENCE</scope>
    <source>
        <strain evidence="2">NC-4</strain>
    </source>
</reference>
<dbReference type="GO" id="GO:0006396">
    <property type="term" value="P:RNA processing"/>
    <property type="evidence" value="ECO:0007669"/>
    <property type="project" value="UniProtKB-ARBA"/>
</dbReference>
<dbReference type="GO" id="GO:0009982">
    <property type="term" value="F:pseudouridine synthase activity"/>
    <property type="evidence" value="ECO:0007669"/>
    <property type="project" value="InterPro"/>
</dbReference>
<dbReference type="Proteomes" id="UP001200271">
    <property type="component" value="Unassembled WGS sequence"/>
</dbReference>
<dbReference type="GO" id="GO:0001522">
    <property type="term" value="P:pseudouridine synthesis"/>
    <property type="evidence" value="ECO:0007669"/>
    <property type="project" value="InterPro"/>
</dbReference>
<name>A0AAW4YCG6_STAAU</name>
<reference evidence="2" key="2">
    <citation type="submission" date="2023-08" db="EMBL/GenBank/DDBJ databases">
        <authorList>
            <person name="Zhao H."/>
            <person name="Wang X."/>
        </authorList>
    </citation>
    <scope>NUCLEOTIDE SEQUENCE</scope>
    <source>
        <strain evidence="2">NC-4</strain>
    </source>
</reference>
<proteinExistence type="predicted"/>
<protein>
    <submittedName>
        <fullName evidence="2">tRNA pseudouridine(38-40) synthase TruA</fullName>
    </submittedName>
</protein>
<evidence type="ECO:0000313" key="2">
    <source>
        <dbReference type="EMBL" id="MCE3363804.1"/>
    </source>
</evidence>
<gene>
    <name evidence="2" type="ORF">LB359_16255</name>
</gene>
<dbReference type="EMBL" id="JAIUEN010000339">
    <property type="protein sequence ID" value="MCE3363804.1"/>
    <property type="molecule type" value="Genomic_DNA"/>
</dbReference>
<organism evidence="2 3">
    <name type="scientific">Staphylococcus aureus</name>
    <dbReference type="NCBI Taxonomy" id="1280"/>
    <lineage>
        <taxon>Bacteria</taxon>
        <taxon>Bacillati</taxon>
        <taxon>Bacillota</taxon>
        <taxon>Bacilli</taxon>
        <taxon>Bacillales</taxon>
        <taxon>Staphylococcaceae</taxon>
        <taxon>Staphylococcus</taxon>
    </lineage>
</organism>
<evidence type="ECO:0000313" key="3">
    <source>
        <dbReference type="Proteomes" id="UP001200271"/>
    </source>
</evidence>
<dbReference type="GO" id="GO:0003723">
    <property type="term" value="F:RNA binding"/>
    <property type="evidence" value="ECO:0007669"/>
    <property type="project" value="InterPro"/>
</dbReference>